<protein>
    <recommendedName>
        <fullName evidence="1">Thoeris protein ThsB TIR-like domain-containing protein</fullName>
    </recommendedName>
</protein>
<accession>A0A7X0JAK1</accession>
<reference evidence="2 3" key="2">
    <citation type="submission" date="2020-08" db="EMBL/GenBank/DDBJ databases">
        <authorList>
            <person name="Partida-Martinez L."/>
            <person name="Huntemann M."/>
            <person name="Clum A."/>
            <person name="Wang J."/>
            <person name="Palaniappan K."/>
            <person name="Ritter S."/>
            <person name="Chen I.-M."/>
            <person name="Stamatis D."/>
            <person name="Reddy T."/>
            <person name="O'Malley R."/>
            <person name="Daum C."/>
            <person name="Shapiro N."/>
            <person name="Ivanova N."/>
            <person name="Kyrpides N."/>
            <person name="Woyke T."/>
        </authorList>
    </citation>
    <scope>NUCLEOTIDE SEQUENCE [LARGE SCALE GENOMIC DNA]</scope>
    <source>
        <strain evidence="2 3">AS3.13</strain>
    </source>
</reference>
<dbReference type="InterPro" id="IPR015032">
    <property type="entry name" value="ThsB__TIR-like_domain"/>
</dbReference>
<sequence length="131" mass="14404">MSYDHSEDALYKRLLQAWDANPEFDFEFDSRGPNVAINSTDASVVKAALVKTMKTATHLLVLVGEKSAKSDWINWEIARAKESDVRLKFAAVKLTASSISPAGLLNVGTAWATSFTRDRIVDALKIAKVGY</sequence>
<organism evidence="2 3">
    <name type="scientific">Sphingomonas endophytica</name>
    <dbReference type="NCBI Taxonomy" id="869719"/>
    <lineage>
        <taxon>Bacteria</taxon>
        <taxon>Pseudomonadati</taxon>
        <taxon>Pseudomonadota</taxon>
        <taxon>Alphaproteobacteria</taxon>
        <taxon>Sphingomonadales</taxon>
        <taxon>Sphingomonadaceae</taxon>
        <taxon>Sphingomonas</taxon>
    </lineage>
</organism>
<proteinExistence type="predicted"/>
<dbReference type="SUPFAM" id="SSF52206">
    <property type="entry name" value="Hypothetical protein MTH538"/>
    <property type="match status" value="1"/>
</dbReference>
<evidence type="ECO:0000313" key="3">
    <source>
        <dbReference type="Proteomes" id="UP000522313"/>
    </source>
</evidence>
<name>A0A7X0JAK1_9SPHN</name>
<dbReference type="AlphaFoldDB" id="A0A7X0JAK1"/>
<dbReference type="InterPro" id="IPR036490">
    <property type="entry name" value="ThsB_TIR-like_sf"/>
</dbReference>
<dbReference type="Pfam" id="PF08937">
    <property type="entry name" value="ThsB_TIR"/>
    <property type="match status" value="1"/>
</dbReference>
<evidence type="ECO:0000259" key="1">
    <source>
        <dbReference type="Pfam" id="PF08937"/>
    </source>
</evidence>
<dbReference type="EMBL" id="JACHBT010000003">
    <property type="protein sequence ID" value="MBB6503760.1"/>
    <property type="molecule type" value="Genomic_DNA"/>
</dbReference>
<feature type="domain" description="Thoeris protein ThsB TIR-like" evidence="1">
    <location>
        <begin position="1"/>
        <end position="85"/>
    </location>
</feature>
<evidence type="ECO:0000313" key="2">
    <source>
        <dbReference type="EMBL" id="MBB6503760.1"/>
    </source>
</evidence>
<gene>
    <name evidence="2" type="ORF">F4693_000715</name>
</gene>
<reference evidence="2 3" key="1">
    <citation type="submission" date="2020-08" db="EMBL/GenBank/DDBJ databases">
        <title>The Agave Microbiome: Exploring the role of microbial communities in plant adaptations to desert environments.</title>
        <authorList>
            <person name="Partida-Martinez L.P."/>
        </authorList>
    </citation>
    <scope>NUCLEOTIDE SEQUENCE [LARGE SCALE GENOMIC DNA]</scope>
    <source>
        <strain evidence="2 3">AS3.13</strain>
    </source>
</reference>
<dbReference type="Proteomes" id="UP000522313">
    <property type="component" value="Unassembled WGS sequence"/>
</dbReference>
<dbReference type="RefSeq" id="WP_221434741.1">
    <property type="nucleotide sequence ID" value="NZ_JACHBT010000003.1"/>
</dbReference>
<dbReference type="Gene3D" id="3.40.50.11200">
    <property type="match status" value="1"/>
</dbReference>
<comment type="caution">
    <text evidence="2">The sequence shown here is derived from an EMBL/GenBank/DDBJ whole genome shotgun (WGS) entry which is preliminary data.</text>
</comment>